<reference evidence="2" key="1">
    <citation type="journal article" date="2019" name="Int. J. Syst. Evol. Microbiol.">
        <title>The Global Catalogue of Microorganisms (GCM) 10K type strain sequencing project: providing services to taxonomists for standard genome sequencing and annotation.</title>
        <authorList>
            <consortium name="The Broad Institute Genomics Platform"/>
            <consortium name="The Broad Institute Genome Sequencing Center for Infectious Disease"/>
            <person name="Wu L."/>
            <person name="Ma J."/>
        </authorList>
    </citation>
    <scope>NUCLEOTIDE SEQUENCE [LARGE SCALE GENOMIC DNA]</scope>
    <source>
        <strain evidence="2">CGMCC 4.7330</strain>
    </source>
</reference>
<dbReference type="RefSeq" id="WP_378614997.1">
    <property type="nucleotide sequence ID" value="NZ_JBHSAX010000019.1"/>
</dbReference>
<dbReference type="SUPFAM" id="SSF55331">
    <property type="entry name" value="Tautomerase/MIF"/>
    <property type="match status" value="1"/>
</dbReference>
<evidence type="ECO:0000313" key="2">
    <source>
        <dbReference type="Proteomes" id="UP001595696"/>
    </source>
</evidence>
<comment type="caution">
    <text evidence="1">The sequence shown here is derived from an EMBL/GenBank/DDBJ whole genome shotgun (WGS) entry which is preliminary data.</text>
</comment>
<dbReference type="Gene3D" id="3.30.429.10">
    <property type="entry name" value="Macrophage Migration Inhibitory Factor"/>
    <property type="match status" value="1"/>
</dbReference>
<organism evidence="1 2">
    <name type="scientific">Nocardia jiangsuensis</name>
    <dbReference type="NCBI Taxonomy" id="1691563"/>
    <lineage>
        <taxon>Bacteria</taxon>
        <taxon>Bacillati</taxon>
        <taxon>Actinomycetota</taxon>
        <taxon>Actinomycetes</taxon>
        <taxon>Mycobacteriales</taxon>
        <taxon>Nocardiaceae</taxon>
        <taxon>Nocardia</taxon>
    </lineage>
</organism>
<name>A0ABV8DZ18_9NOCA</name>
<evidence type="ECO:0000313" key="1">
    <source>
        <dbReference type="EMBL" id="MFC3965246.1"/>
    </source>
</evidence>
<protein>
    <submittedName>
        <fullName evidence="1">4-oxalocrotonate tautomerase family protein</fullName>
    </submittedName>
</protein>
<dbReference type="EMBL" id="JBHSAX010000019">
    <property type="protein sequence ID" value="MFC3965246.1"/>
    <property type="molecule type" value="Genomic_DNA"/>
</dbReference>
<keyword evidence="2" id="KW-1185">Reference proteome</keyword>
<dbReference type="Proteomes" id="UP001595696">
    <property type="component" value="Unassembled WGS sequence"/>
</dbReference>
<dbReference type="InterPro" id="IPR014347">
    <property type="entry name" value="Tautomerase/MIF_sf"/>
</dbReference>
<gene>
    <name evidence="1" type="ORF">ACFO0B_24935</name>
</gene>
<accession>A0ABV8DZ18</accession>
<proteinExistence type="predicted"/>
<sequence>MPLLRVTLTPGAFDDAQKARLAAALTDASCRAESLPDDPGSRMGSLVLVDELAPGAFYSAGHPADAAVAGVFVDWQVSAGVLDGARKARFATELQDAATAARDGDDGRLVVTSCVIHEVPEGQWAQNGAIRRLPEITARARFEHLTALIDQR</sequence>